<sequence>MSQSEKVIATLQTLATAATGQATHHAIAAQVFASQGFTKLSAKYTAHATEEQDFADQFLARILDLNGQVLQEAQPAQPVLTELNAYLKAEEAISQKGIAVLAPMLDHQVLDITSYDLVKAYVEDEVEDLNWTQQQLALVTLIGEQNYLAQMLS</sequence>
<dbReference type="InterPro" id="IPR009078">
    <property type="entry name" value="Ferritin-like_SF"/>
</dbReference>
<dbReference type="InterPro" id="IPR008331">
    <property type="entry name" value="Ferritin_DPS_dom"/>
</dbReference>
<comment type="caution">
    <text evidence="4">The sequence shown here is derived from an EMBL/GenBank/DDBJ whole genome shotgun (WGS) entry which is preliminary data.</text>
</comment>
<evidence type="ECO:0000259" key="3">
    <source>
        <dbReference type="PROSITE" id="PS50905"/>
    </source>
</evidence>
<dbReference type="InterPro" id="IPR009040">
    <property type="entry name" value="Ferritin-like_diiron"/>
</dbReference>
<dbReference type="PROSITE" id="PS50905">
    <property type="entry name" value="FERRITIN_LIKE"/>
    <property type="match status" value="1"/>
</dbReference>
<evidence type="ECO:0000313" key="5">
    <source>
        <dbReference type="Proteomes" id="UP001597104"/>
    </source>
</evidence>
<keyword evidence="2" id="KW-0408">Iron</keyword>
<dbReference type="Pfam" id="PF00210">
    <property type="entry name" value="Ferritin"/>
    <property type="match status" value="1"/>
</dbReference>
<keyword evidence="1" id="KW-0409">Iron storage</keyword>
<organism evidence="4 5">
    <name type="scientific">Loigolactobacillus binensis</name>
    <dbReference type="NCBI Taxonomy" id="2559922"/>
    <lineage>
        <taxon>Bacteria</taxon>
        <taxon>Bacillati</taxon>
        <taxon>Bacillota</taxon>
        <taxon>Bacilli</taxon>
        <taxon>Lactobacillales</taxon>
        <taxon>Lactobacillaceae</taxon>
        <taxon>Loigolactobacillus</taxon>
    </lineage>
</organism>
<accession>A0ABW3E8I2</accession>
<dbReference type="EMBL" id="JBHTIO010000009">
    <property type="protein sequence ID" value="MFD0896583.1"/>
    <property type="molecule type" value="Genomic_DNA"/>
</dbReference>
<evidence type="ECO:0000256" key="2">
    <source>
        <dbReference type="ARBA" id="ARBA00023004"/>
    </source>
</evidence>
<feature type="domain" description="Ferritin-like diiron" evidence="3">
    <location>
        <begin position="1"/>
        <end position="143"/>
    </location>
</feature>
<keyword evidence="5" id="KW-1185">Reference proteome</keyword>
<name>A0ABW3E8I2_9LACO</name>
<dbReference type="InterPro" id="IPR002024">
    <property type="entry name" value="Bacterioferritin"/>
</dbReference>
<reference evidence="5" key="1">
    <citation type="journal article" date="2019" name="Int. J. Syst. Evol. Microbiol.">
        <title>The Global Catalogue of Microorganisms (GCM) 10K type strain sequencing project: providing services to taxonomists for standard genome sequencing and annotation.</title>
        <authorList>
            <consortium name="The Broad Institute Genomics Platform"/>
            <consortium name="The Broad Institute Genome Sequencing Center for Infectious Disease"/>
            <person name="Wu L."/>
            <person name="Ma J."/>
        </authorList>
    </citation>
    <scope>NUCLEOTIDE SEQUENCE [LARGE SCALE GENOMIC DNA]</scope>
    <source>
        <strain evidence="5">CCM 8925</strain>
    </source>
</reference>
<proteinExistence type="predicted"/>
<dbReference type="InterPro" id="IPR012347">
    <property type="entry name" value="Ferritin-like"/>
</dbReference>
<gene>
    <name evidence="4" type="ORF">ACFQZ7_02345</name>
</gene>
<dbReference type="RefSeq" id="WP_137638852.1">
    <property type="nucleotide sequence ID" value="NZ_BJDN01000047.1"/>
</dbReference>
<dbReference type="PRINTS" id="PR00601">
    <property type="entry name" value="BACFERRITIN"/>
</dbReference>
<dbReference type="SUPFAM" id="SSF47240">
    <property type="entry name" value="Ferritin-like"/>
    <property type="match status" value="1"/>
</dbReference>
<evidence type="ECO:0000313" key="4">
    <source>
        <dbReference type="EMBL" id="MFD0896583.1"/>
    </source>
</evidence>
<dbReference type="Gene3D" id="1.20.1260.10">
    <property type="match status" value="1"/>
</dbReference>
<protein>
    <submittedName>
        <fullName evidence="4">Bacterioferritin</fullName>
    </submittedName>
</protein>
<dbReference type="Proteomes" id="UP001597104">
    <property type="component" value="Unassembled WGS sequence"/>
</dbReference>
<evidence type="ECO:0000256" key="1">
    <source>
        <dbReference type="ARBA" id="ARBA00022434"/>
    </source>
</evidence>